<accession>A0A4Z2FCQ6</accession>
<reference evidence="2 3" key="1">
    <citation type="submission" date="2019-03" db="EMBL/GenBank/DDBJ databases">
        <title>First draft genome of Liparis tanakae, snailfish: a comprehensive survey of snailfish specific genes.</title>
        <authorList>
            <person name="Kim W."/>
            <person name="Song I."/>
            <person name="Jeong J.-H."/>
            <person name="Kim D."/>
            <person name="Kim S."/>
            <person name="Ryu S."/>
            <person name="Song J.Y."/>
            <person name="Lee S.K."/>
        </authorList>
    </citation>
    <scope>NUCLEOTIDE SEQUENCE [LARGE SCALE GENOMIC DNA]</scope>
    <source>
        <tissue evidence="2">Muscle</tissue>
    </source>
</reference>
<keyword evidence="3" id="KW-1185">Reference proteome</keyword>
<feature type="compositionally biased region" description="Basic and acidic residues" evidence="1">
    <location>
        <begin position="65"/>
        <end position="82"/>
    </location>
</feature>
<feature type="compositionally biased region" description="Polar residues" evidence="1">
    <location>
        <begin position="44"/>
        <end position="61"/>
    </location>
</feature>
<organism evidence="2 3">
    <name type="scientific">Liparis tanakae</name>
    <name type="common">Tanaka's snailfish</name>
    <dbReference type="NCBI Taxonomy" id="230148"/>
    <lineage>
        <taxon>Eukaryota</taxon>
        <taxon>Metazoa</taxon>
        <taxon>Chordata</taxon>
        <taxon>Craniata</taxon>
        <taxon>Vertebrata</taxon>
        <taxon>Euteleostomi</taxon>
        <taxon>Actinopterygii</taxon>
        <taxon>Neopterygii</taxon>
        <taxon>Teleostei</taxon>
        <taxon>Neoteleostei</taxon>
        <taxon>Acanthomorphata</taxon>
        <taxon>Eupercaria</taxon>
        <taxon>Perciformes</taxon>
        <taxon>Cottioidei</taxon>
        <taxon>Cottales</taxon>
        <taxon>Liparidae</taxon>
        <taxon>Liparis</taxon>
    </lineage>
</organism>
<feature type="compositionally biased region" description="Gly residues" evidence="1">
    <location>
        <begin position="83"/>
        <end position="93"/>
    </location>
</feature>
<evidence type="ECO:0000256" key="1">
    <source>
        <dbReference type="SAM" id="MobiDB-lite"/>
    </source>
</evidence>
<proteinExistence type="predicted"/>
<comment type="caution">
    <text evidence="2">The sequence shown here is derived from an EMBL/GenBank/DDBJ whole genome shotgun (WGS) entry which is preliminary data.</text>
</comment>
<gene>
    <name evidence="2" type="ORF">EYF80_050889</name>
</gene>
<name>A0A4Z2FCQ6_9TELE</name>
<dbReference type="EMBL" id="SRLO01001323">
    <property type="protein sequence ID" value="TNN38929.1"/>
    <property type="molecule type" value="Genomic_DNA"/>
</dbReference>
<protein>
    <submittedName>
        <fullName evidence="2">Uncharacterized protein</fullName>
    </submittedName>
</protein>
<evidence type="ECO:0000313" key="3">
    <source>
        <dbReference type="Proteomes" id="UP000314294"/>
    </source>
</evidence>
<sequence length="201" mass="21668">MQSFLLPPASFLLPPASFLLPPRIPSGAPRDYRGTGARLREKPGQSTEAWSTEACRSTSLLTDEGGARTKEERGEGPVEQERGGGACGAGGEGPVEQESGGRGLWSRVGGACGAGEGGRGLWSPRESPPLDQPTVSGFSLDPFYILALNVSSVKHVEEYSLTVTTSNPSLQSHRHELQSHRHELQSHRHELHRWDMLPPQG</sequence>
<feature type="compositionally biased region" description="Basic and acidic residues" evidence="1">
    <location>
        <begin position="30"/>
        <end position="43"/>
    </location>
</feature>
<dbReference type="AlphaFoldDB" id="A0A4Z2FCQ6"/>
<evidence type="ECO:0000313" key="2">
    <source>
        <dbReference type="EMBL" id="TNN38929.1"/>
    </source>
</evidence>
<feature type="region of interest" description="Disordered" evidence="1">
    <location>
        <begin position="18"/>
        <end position="101"/>
    </location>
</feature>
<dbReference type="Proteomes" id="UP000314294">
    <property type="component" value="Unassembled WGS sequence"/>
</dbReference>